<dbReference type="EMBL" id="HQ630627">
    <property type="protein sequence ID" value="AEH03496.1"/>
    <property type="molecule type" value="Genomic_DNA"/>
</dbReference>
<keyword evidence="1" id="KW-0472">Membrane</keyword>
<proteinExistence type="predicted"/>
<dbReference type="RefSeq" id="YP_009217152.1">
    <property type="nucleotide sequence ID" value="NC_028999.1"/>
</dbReference>
<evidence type="ECO:0000313" key="3">
    <source>
        <dbReference type="Proteomes" id="UP000008388"/>
    </source>
</evidence>
<evidence type="ECO:0000313" key="2">
    <source>
        <dbReference type="EMBL" id="AEH03496.1"/>
    </source>
</evidence>
<gene>
    <name evidence="2" type="primary">072</name>
</gene>
<evidence type="ECO:0000256" key="1">
    <source>
        <dbReference type="SAM" id="Phobius"/>
    </source>
</evidence>
<dbReference type="Proteomes" id="UP000008388">
    <property type="component" value="Segment"/>
</dbReference>
<feature type="transmembrane region" description="Helical" evidence="1">
    <location>
        <begin position="6"/>
        <end position="24"/>
    </location>
</feature>
<dbReference type="KEGG" id="vg:26643601"/>
<reference evidence="2 3" key="1">
    <citation type="journal article" date="2011" name="Microbiology">
        <title>The Pseudomonas aeruginosa generalized transducing phage phiPA3 is a new member of the phiKZ-like group of 'jumbo' phages, and infects model laboratory strains and clinical isolates from cystic fibrosis patients.</title>
        <authorList>
            <person name="Monson R."/>
            <person name="Foulds I."/>
            <person name="Foweraker J."/>
            <person name="Welch M."/>
            <person name="Salmond G.P."/>
        </authorList>
    </citation>
    <scope>NUCLEOTIDE SEQUENCE [LARGE SCALE GENOMIC DNA]</scope>
</reference>
<keyword evidence="1" id="KW-1133">Transmembrane helix</keyword>
<dbReference type="GeneID" id="26643601"/>
<feature type="transmembrane region" description="Helical" evidence="1">
    <location>
        <begin position="49"/>
        <end position="71"/>
    </location>
</feature>
<accession>F8SJV1</accession>
<keyword evidence="3" id="KW-1185">Reference proteome</keyword>
<keyword evidence="1" id="KW-0812">Transmembrane</keyword>
<organism evidence="2 3">
    <name type="scientific">Pseudomonas phage PhiPA3</name>
    <name type="common">Pseudomonas aeruginosa phage PhiPA3</name>
    <dbReference type="NCBI Taxonomy" id="998086"/>
    <lineage>
        <taxon>Viruses</taxon>
        <taxon>Duplodnaviria</taxon>
        <taxon>Heunggongvirae</taxon>
        <taxon>Uroviricota</taxon>
        <taxon>Caudoviricetes</taxon>
        <taxon>Chimalliviridae</taxon>
        <taxon>Miltoncavirus</taxon>
        <taxon>Miltoncavirus PhiPA3</taxon>
    </lineage>
</organism>
<name>F8SJV1_BPPA3</name>
<protein>
    <submittedName>
        <fullName evidence="2">Uncharacterized protein 072</fullName>
    </submittedName>
</protein>
<organismHost>
    <name type="scientific">Pseudomonas aeruginosa</name>
    <dbReference type="NCBI Taxonomy" id="287"/>
</organismHost>
<sequence>MNNWELIEVGISLIAAAVTCLIVMRRRDHTYLNQPVKVEKVDAESKSAWVTLGFICIFFLIFLFISGYGIMKLVQIQS</sequence>